<reference evidence="2" key="1">
    <citation type="submission" date="2020-02" db="EMBL/GenBank/DDBJ databases">
        <authorList>
            <person name="Meier V. D."/>
        </authorList>
    </citation>
    <scope>NUCLEOTIDE SEQUENCE</scope>
    <source>
        <strain evidence="2">AVDCRST_MAG66</strain>
    </source>
</reference>
<name>A0A6J4Q7D0_9PSEU</name>
<sequence>MNFPIRGIWPTPAPSTNGHCRSPRPPSALTALRQGPYEFAALCCAPRFATPRLELPDPPRTLDARRGASAQGRDLHRPRGRVWHRRANAQLKSWKILRRIRCCPHRATHLVKTVLVLILAG</sequence>
<proteinExistence type="predicted"/>
<dbReference type="EMBL" id="CADCUS010000503">
    <property type="protein sequence ID" value="CAA9434983.1"/>
    <property type="molecule type" value="Genomic_DNA"/>
</dbReference>
<gene>
    <name evidence="2" type="ORF">AVDCRST_MAG66-3572</name>
</gene>
<evidence type="ECO:0000256" key="1">
    <source>
        <dbReference type="SAM" id="MobiDB-lite"/>
    </source>
</evidence>
<evidence type="ECO:0000313" key="2">
    <source>
        <dbReference type="EMBL" id="CAA9434983.1"/>
    </source>
</evidence>
<organism evidence="2">
    <name type="scientific">uncultured Pseudonocardia sp</name>
    <dbReference type="NCBI Taxonomy" id="211455"/>
    <lineage>
        <taxon>Bacteria</taxon>
        <taxon>Bacillati</taxon>
        <taxon>Actinomycetota</taxon>
        <taxon>Actinomycetes</taxon>
        <taxon>Pseudonocardiales</taxon>
        <taxon>Pseudonocardiaceae</taxon>
        <taxon>Pseudonocardia</taxon>
        <taxon>environmental samples</taxon>
    </lineage>
</organism>
<feature type="compositionally biased region" description="Basic and acidic residues" evidence="1">
    <location>
        <begin position="55"/>
        <end position="66"/>
    </location>
</feature>
<dbReference type="AlphaFoldDB" id="A0A6J4Q7D0"/>
<protein>
    <submittedName>
        <fullName evidence="2">Uncharacterized protein</fullName>
    </submittedName>
</protein>
<accession>A0A6J4Q7D0</accession>
<feature type="region of interest" description="Disordered" evidence="1">
    <location>
        <begin position="55"/>
        <end position="80"/>
    </location>
</feature>
<feature type="region of interest" description="Disordered" evidence="1">
    <location>
        <begin position="1"/>
        <end position="26"/>
    </location>
</feature>